<sequence length="279" mass="30321">MLVLMTWRVMAEDKVCIQCATPNLRDKWSSTGLPKQPAGLKYDKDCADVGASKMVLKEWLSGNCASSCFELMVPVDGYYQYVRGCHEDFVWDEMKVQLTNGTQNCQVNQVPDYGNVGILTKETEFASAYAGTSFCPPVDSTTATKCMVLYDGKVTVNGVEECSSGAVHTCKSCEENDGTGSCTASTSGTCKGVYCSKTSGKLNGHFYESRGCASFNPFARDVCSWSDQTFNVSSGVETTVGLSFRVDQCFCEGELCNSTPPYLSAWIISIISLSFLVFA</sequence>
<name>A0A8R1HX40_CAEJA</name>
<reference evidence="2" key="1">
    <citation type="submission" date="2010-08" db="EMBL/GenBank/DDBJ databases">
        <authorList>
            <consortium name="Caenorhabditis japonica Sequencing Consortium"/>
            <person name="Wilson R.K."/>
        </authorList>
    </citation>
    <scope>NUCLEOTIDE SEQUENCE [LARGE SCALE GENOMIC DNA]</scope>
    <source>
        <strain evidence="2">DF5081</strain>
    </source>
</reference>
<protein>
    <submittedName>
        <fullName evidence="1">Uncharacterized protein</fullName>
    </submittedName>
</protein>
<accession>A0A8R1HX40</accession>
<reference evidence="1" key="2">
    <citation type="submission" date="2022-06" db="UniProtKB">
        <authorList>
            <consortium name="EnsemblMetazoa"/>
        </authorList>
    </citation>
    <scope>IDENTIFICATION</scope>
    <source>
        <strain evidence="1">DF5081</strain>
    </source>
</reference>
<dbReference type="EnsemblMetazoa" id="CJA08756.1">
    <property type="protein sequence ID" value="CJA08756.1"/>
    <property type="gene ID" value="WBGene00127961"/>
</dbReference>
<dbReference type="AlphaFoldDB" id="A0A8R1HX40"/>
<dbReference type="Proteomes" id="UP000005237">
    <property type="component" value="Unassembled WGS sequence"/>
</dbReference>
<evidence type="ECO:0000313" key="1">
    <source>
        <dbReference type="EnsemblMetazoa" id="CJA08756.1"/>
    </source>
</evidence>
<proteinExistence type="predicted"/>
<organism evidence="1 2">
    <name type="scientific">Caenorhabditis japonica</name>
    <dbReference type="NCBI Taxonomy" id="281687"/>
    <lineage>
        <taxon>Eukaryota</taxon>
        <taxon>Metazoa</taxon>
        <taxon>Ecdysozoa</taxon>
        <taxon>Nematoda</taxon>
        <taxon>Chromadorea</taxon>
        <taxon>Rhabditida</taxon>
        <taxon>Rhabditina</taxon>
        <taxon>Rhabditomorpha</taxon>
        <taxon>Rhabditoidea</taxon>
        <taxon>Rhabditidae</taxon>
        <taxon>Peloderinae</taxon>
        <taxon>Caenorhabditis</taxon>
    </lineage>
</organism>
<evidence type="ECO:0000313" key="2">
    <source>
        <dbReference type="Proteomes" id="UP000005237"/>
    </source>
</evidence>
<keyword evidence="2" id="KW-1185">Reference proteome</keyword>